<dbReference type="STRING" id="756272.Plabr_0104"/>
<dbReference type="Pfam" id="PF20434">
    <property type="entry name" value="BD-FAE"/>
    <property type="match status" value="1"/>
</dbReference>
<dbReference type="InterPro" id="IPR029058">
    <property type="entry name" value="AB_hydrolase_fold"/>
</dbReference>
<dbReference type="Pfam" id="PF13202">
    <property type="entry name" value="EF-hand_5"/>
    <property type="match status" value="2"/>
</dbReference>
<feature type="domain" description="EF-hand" evidence="3">
    <location>
        <begin position="28"/>
        <end position="55"/>
    </location>
</feature>
<accession>F0SMH2</accession>
<dbReference type="GO" id="GO:0016787">
    <property type="term" value="F:hydrolase activity"/>
    <property type="evidence" value="ECO:0007669"/>
    <property type="project" value="UniProtKB-KW"/>
</dbReference>
<dbReference type="PANTHER" id="PTHR48081:SF13">
    <property type="entry name" value="ALPHA_BETA HYDROLASE"/>
    <property type="match status" value="1"/>
</dbReference>
<evidence type="ECO:0000313" key="4">
    <source>
        <dbReference type="EMBL" id="ADY57734.1"/>
    </source>
</evidence>
<keyword evidence="5" id="KW-1185">Reference proteome</keyword>
<dbReference type="OrthoDB" id="265201at2"/>
<protein>
    <submittedName>
        <fullName evidence="4">Carboxylesterase type B</fullName>
    </submittedName>
</protein>
<dbReference type="InterPro" id="IPR002048">
    <property type="entry name" value="EF_hand_dom"/>
</dbReference>
<dbReference type="Gene3D" id="1.10.238.10">
    <property type="entry name" value="EF-hand"/>
    <property type="match status" value="1"/>
</dbReference>
<dbReference type="CDD" id="cd00051">
    <property type="entry name" value="EFh"/>
    <property type="match status" value="1"/>
</dbReference>
<gene>
    <name evidence="4" type="ordered locus">Plabr_0104</name>
</gene>
<organism evidence="4 5">
    <name type="scientific">Rubinisphaera brasiliensis (strain ATCC 49424 / DSM 5305 / JCM 21570 / IAM 15109 / NBRC 103401 / IFAM 1448)</name>
    <name type="common">Planctomyces brasiliensis</name>
    <dbReference type="NCBI Taxonomy" id="756272"/>
    <lineage>
        <taxon>Bacteria</taxon>
        <taxon>Pseudomonadati</taxon>
        <taxon>Planctomycetota</taxon>
        <taxon>Planctomycetia</taxon>
        <taxon>Planctomycetales</taxon>
        <taxon>Planctomycetaceae</taxon>
        <taxon>Rubinisphaera</taxon>
    </lineage>
</organism>
<dbReference type="HOGENOM" id="CLU_012494_4_0_0"/>
<evidence type="ECO:0000256" key="1">
    <source>
        <dbReference type="ARBA" id="ARBA00022801"/>
    </source>
</evidence>
<name>F0SMH2_RUBBR</name>
<evidence type="ECO:0000256" key="2">
    <source>
        <dbReference type="SAM" id="SignalP"/>
    </source>
</evidence>
<dbReference type="Gene3D" id="3.40.50.1820">
    <property type="entry name" value="alpha/beta hydrolase"/>
    <property type="match status" value="1"/>
</dbReference>
<dbReference type="GO" id="GO:0005509">
    <property type="term" value="F:calcium ion binding"/>
    <property type="evidence" value="ECO:0007669"/>
    <property type="project" value="InterPro"/>
</dbReference>
<dbReference type="PANTHER" id="PTHR48081">
    <property type="entry name" value="AB HYDROLASE SUPERFAMILY PROTEIN C4A8.06C"/>
    <property type="match status" value="1"/>
</dbReference>
<reference evidence="5" key="1">
    <citation type="submission" date="2011-02" db="EMBL/GenBank/DDBJ databases">
        <title>The complete genome of Planctomyces brasiliensis DSM 5305.</title>
        <authorList>
            <person name="Lucas S."/>
            <person name="Copeland A."/>
            <person name="Lapidus A."/>
            <person name="Bruce D."/>
            <person name="Goodwin L."/>
            <person name="Pitluck S."/>
            <person name="Kyrpides N."/>
            <person name="Mavromatis K."/>
            <person name="Pagani I."/>
            <person name="Ivanova N."/>
            <person name="Ovchinnikova G."/>
            <person name="Lu M."/>
            <person name="Detter J.C."/>
            <person name="Han C."/>
            <person name="Land M."/>
            <person name="Hauser L."/>
            <person name="Markowitz V."/>
            <person name="Cheng J.-F."/>
            <person name="Hugenholtz P."/>
            <person name="Woyke T."/>
            <person name="Wu D."/>
            <person name="Tindall B."/>
            <person name="Pomrenke H.G."/>
            <person name="Brambilla E."/>
            <person name="Klenk H.-P."/>
            <person name="Eisen J.A."/>
        </authorList>
    </citation>
    <scope>NUCLEOTIDE SEQUENCE [LARGE SCALE GENOMIC DNA]</scope>
    <source>
        <strain evidence="5">ATCC 49424 / DSM 5305 / JCM 21570 / NBRC 103401 / IFAM 1448</strain>
    </source>
</reference>
<dbReference type="PROSITE" id="PS00018">
    <property type="entry name" value="EF_HAND_1"/>
    <property type="match status" value="1"/>
</dbReference>
<dbReference type="InterPro" id="IPR011992">
    <property type="entry name" value="EF-hand-dom_pair"/>
</dbReference>
<feature type="signal peptide" evidence="2">
    <location>
        <begin position="1"/>
        <end position="22"/>
    </location>
</feature>
<dbReference type="InterPro" id="IPR050300">
    <property type="entry name" value="GDXG_lipolytic_enzyme"/>
</dbReference>
<proteinExistence type="predicted"/>
<evidence type="ECO:0000313" key="5">
    <source>
        <dbReference type="Proteomes" id="UP000006860"/>
    </source>
</evidence>
<dbReference type="InterPro" id="IPR018247">
    <property type="entry name" value="EF_Hand_1_Ca_BS"/>
</dbReference>
<feature type="chain" id="PRO_5003258702" evidence="2">
    <location>
        <begin position="23"/>
        <end position="370"/>
    </location>
</feature>
<dbReference type="KEGG" id="pbs:Plabr_0104"/>
<dbReference type="SUPFAM" id="SSF47473">
    <property type="entry name" value="EF-hand"/>
    <property type="match status" value="1"/>
</dbReference>
<dbReference type="RefSeq" id="WP_013626478.1">
    <property type="nucleotide sequence ID" value="NC_015174.1"/>
</dbReference>
<keyword evidence="2" id="KW-0732">Signal</keyword>
<dbReference type="EMBL" id="CP002546">
    <property type="protein sequence ID" value="ADY57734.1"/>
    <property type="molecule type" value="Genomic_DNA"/>
</dbReference>
<dbReference type="PROSITE" id="PS50222">
    <property type="entry name" value="EF_HAND_2"/>
    <property type="match status" value="1"/>
</dbReference>
<keyword evidence="1" id="KW-0378">Hydrolase</keyword>
<evidence type="ECO:0000259" key="3">
    <source>
        <dbReference type="PROSITE" id="PS50222"/>
    </source>
</evidence>
<dbReference type="Proteomes" id="UP000006860">
    <property type="component" value="Chromosome"/>
</dbReference>
<dbReference type="InterPro" id="IPR049492">
    <property type="entry name" value="BD-FAE-like_dom"/>
</dbReference>
<dbReference type="eggNOG" id="COG0657">
    <property type="taxonomic scope" value="Bacteria"/>
</dbReference>
<dbReference type="SUPFAM" id="SSF53474">
    <property type="entry name" value="alpha/beta-Hydrolases"/>
    <property type="match status" value="1"/>
</dbReference>
<sequence>MIRLCLLPLLGGLLLQPALLHAQPTSPAFQRLDRNNDGELTRDEFSGALFDRLDANKDGKITAAEDRAFQQRRPGANPKRPMMNTPENIQAERNINYAGTDNSRQTLDLYLPKNRSSERLPVIVFIHGGGWQNGDKNGGYGRIAEFLKDGHYAGVSVGYRLTNQGSWPIQIHDCKAAIRWLRGNADKYGLDADRIGVFGPSAGGHLVAMLGVSGDVEELEGRLGEHTEESSAVQCVIDHFGPADIQTMGGWHDQPNSPEAKLIGGTVPENPELAKNASPVTYVTANDPPFLIIHGTADPVVPYAQSERLYELLLKAGVDATLIPVTGAGHGGFSSPEVPARMQIFFDKHLRGIDGKVSDEPITQQQRRGR</sequence>
<dbReference type="AlphaFoldDB" id="F0SMH2"/>